<dbReference type="KEGG" id="mcad:Pan265_17750"/>
<evidence type="ECO:0000313" key="3">
    <source>
        <dbReference type="Proteomes" id="UP000320386"/>
    </source>
</evidence>
<dbReference type="OrthoDB" id="7069202at2"/>
<evidence type="ECO:0008006" key="4">
    <source>
        <dbReference type="Google" id="ProtNLM"/>
    </source>
</evidence>
<dbReference type="EMBL" id="CP036280">
    <property type="protein sequence ID" value="QDU71916.1"/>
    <property type="molecule type" value="Genomic_DNA"/>
</dbReference>
<keyword evidence="3" id="KW-1185">Reference proteome</keyword>
<sequence length="78" mass="8833">MIQPADIHPVTSFIRDHRTHMKRLAETGRPEVLTLNGKASIVIQDAAAYQKLLEQLDELDVVRILHVRHSAQDELADP</sequence>
<comment type="similarity">
    <text evidence="1">Belongs to the phD/YefM antitoxin family.</text>
</comment>
<dbReference type="Proteomes" id="UP000320386">
    <property type="component" value="Chromosome"/>
</dbReference>
<evidence type="ECO:0000256" key="1">
    <source>
        <dbReference type="ARBA" id="ARBA00009981"/>
    </source>
</evidence>
<proteinExistence type="inferred from homology"/>
<dbReference type="RefSeq" id="WP_145446110.1">
    <property type="nucleotide sequence ID" value="NZ_CP036280.1"/>
</dbReference>
<reference evidence="2 3" key="1">
    <citation type="submission" date="2019-02" db="EMBL/GenBank/DDBJ databases">
        <title>Deep-cultivation of Planctomycetes and their phenomic and genomic characterization uncovers novel biology.</title>
        <authorList>
            <person name="Wiegand S."/>
            <person name="Jogler M."/>
            <person name="Boedeker C."/>
            <person name="Pinto D."/>
            <person name="Vollmers J."/>
            <person name="Rivas-Marin E."/>
            <person name="Kohn T."/>
            <person name="Peeters S.H."/>
            <person name="Heuer A."/>
            <person name="Rast P."/>
            <person name="Oberbeckmann S."/>
            <person name="Bunk B."/>
            <person name="Jeske O."/>
            <person name="Meyerdierks A."/>
            <person name="Storesund J.E."/>
            <person name="Kallscheuer N."/>
            <person name="Luecker S."/>
            <person name="Lage O.M."/>
            <person name="Pohl T."/>
            <person name="Merkel B.J."/>
            <person name="Hornburger P."/>
            <person name="Mueller R.-W."/>
            <person name="Bruemmer F."/>
            <person name="Labrenz M."/>
            <person name="Spormann A.M."/>
            <person name="Op den Camp H."/>
            <person name="Overmann J."/>
            <person name="Amann R."/>
            <person name="Jetten M.S.M."/>
            <person name="Mascher T."/>
            <person name="Medema M.H."/>
            <person name="Devos D.P."/>
            <person name="Kaster A.-K."/>
            <person name="Ovreas L."/>
            <person name="Rohde M."/>
            <person name="Galperin M.Y."/>
            <person name="Jogler C."/>
        </authorList>
    </citation>
    <scope>NUCLEOTIDE SEQUENCE [LARGE SCALE GENOMIC DNA]</scope>
    <source>
        <strain evidence="2 3">Pan265</strain>
    </source>
</reference>
<dbReference type="AlphaFoldDB" id="A0A518BY84"/>
<gene>
    <name evidence="2" type="ORF">Pan265_17750</name>
</gene>
<accession>A0A518BY84</accession>
<organism evidence="2 3">
    <name type="scientific">Mucisphaera calidilacus</name>
    <dbReference type="NCBI Taxonomy" id="2527982"/>
    <lineage>
        <taxon>Bacteria</taxon>
        <taxon>Pseudomonadati</taxon>
        <taxon>Planctomycetota</taxon>
        <taxon>Phycisphaerae</taxon>
        <taxon>Phycisphaerales</taxon>
        <taxon>Phycisphaeraceae</taxon>
        <taxon>Mucisphaera</taxon>
    </lineage>
</organism>
<evidence type="ECO:0000313" key="2">
    <source>
        <dbReference type="EMBL" id="QDU71916.1"/>
    </source>
</evidence>
<dbReference type="SUPFAM" id="SSF143120">
    <property type="entry name" value="YefM-like"/>
    <property type="match status" value="1"/>
</dbReference>
<protein>
    <recommendedName>
        <fullName evidence="4">Antitoxin</fullName>
    </recommendedName>
</protein>
<name>A0A518BY84_9BACT</name>
<dbReference type="InterPro" id="IPR036165">
    <property type="entry name" value="YefM-like_sf"/>
</dbReference>